<dbReference type="InterPro" id="IPR017868">
    <property type="entry name" value="Filamin/ABP280_repeat-like"/>
</dbReference>
<accession>A0A061BE67</accession>
<dbReference type="Gene3D" id="2.60.40.10">
    <property type="entry name" value="Immunoglobulins"/>
    <property type="match status" value="1"/>
</dbReference>
<reference evidence="3" key="1">
    <citation type="journal article" date="2014" name="Genome Announc.">
        <title>Draft genome sequence of Rhodosporidium toruloides CECT1137, an oleaginous yeast of biotechnological interest.</title>
        <authorList>
            <person name="Morin N."/>
            <person name="Calcas X."/>
            <person name="Devillers H."/>
            <person name="Durrens P."/>
            <person name="Sherman D.J."/>
            <person name="Nicaud J.-M."/>
            <person name="Neuveglise C."/>
        </authorList>
    </citation>
    <scope>NUCLEOTIDE SEQUENCE</scope>
    <source>
        <strain evidence="3">CECT1137</strain>
    </source>
</reference>
<dbReference type="Pfam" id="PF00630">
    <property type="entry name" value="Filamin"/>
    <property type="match status" value="1"/>
</dbReference>
<proteinExistence type="predicted"/>
<dbReference type="OrthoDB" id="2525164at2759"/>
<feature type="region of interest" description="Disordered" evidence="2">
    <location>
        <begin position="1"/>
        <end position="42"/>
    </location>
</feature>
<protein>
    <submittedName>
        <fullName evidence="3">RHTO0S12e01310g1_1</fullName>
    </submittedName>
</protein>
<dbReference type="SUPFAM" id="SSF81296">
    <property type="entry name" value="E set domains"/>
    <property type="match status" value="1"/>
</dbReference>
<gene>
    <name evidence="3" type="ORF">RHTO0S_12e01310g</name>
</gene>
<dbReference type="EMBL" id="LK052947">
    <property type="protein sequence ID" value="CDR46180.1"/>
    <property type="molecule type" value="Genomic_DNA"/>
</dbReference>
<dbReference type="InterPro" id="IPR014756">
    <property type="entry name" value="Ig_E-set"/>
</dbReference>
<dbReference type="PROSITE" id="PS50194">
    <property type="entry name" value="FILAMIN_REPEAT"/>
    <property type="match status" value="1"/>
</dbReference>
<dbReference type="AlphaFoldDB" id="A0A061BE67"/>
<dbReference type="InterPro" id="IPR013783">
    <property type="entry name" value="Ig-like_fold"/>
</dbReference>
<organism evidence="3">
    <name type="scientific">Rhodotorula toruloides</name>
    <name type="common">Yeast</name>
    <name type="synonym">Rhodosporidium toruloides</name>
    <dbReference type="NCBI Taxonomy" id="5286"/>
    <lineage>
        <taxon>Eukaryota</taxon>
        <taxon>Fungi</taxon>
        <taxon>Dikarya</taxon>
        <taxon>Basidiomycota</taxon>
        <taxon>Pucciniomycotina</taxon>
        <taxon>Microbotryomycetes</taxon>
        <taxon>Sporidiobolales</taxon>
        <taxon>Sporidiobolaceae</taxon>
        <taxon>Rhodotorula</taxon>
    </lineage>
</organism>
<name>A0A061BE67_RHOTO</name>
<evidence type="ECO:0000313" key="3">
    <source>
        <dbReference type="EMBL" id="CDR46180.1"/>
    </source>
</evidence>
<evidence type="ECO:0000256" key="1">
    <source>
        <dbReference type="PROSITE-ProRule" id="PRU00087"/>
    </source>
</evidence>
<feature type="repeat" description="Filamin" evidence="1">
    <location>
        <begin position="94"/>
        <end position="193"/>
    </location>
</feature>
<feature type="compositionally biased region" description="Low complexity" evidence="2">
    <location>
        <begin position="31"/>
        <end position="42"/>
    </location>
</feature>
<evidence type="ECO:0000256" key="2">
    <source>
        <dbReference type="SAM" id="MobiDB-lite"/>
    </source>
</evidence>
<sequence length="543" mass="60736">MALNSFPPGYTRIPTVSPGPEDYPDDTDALSRSSSPSSSSRRPAWTRSFHLAAAASLFTVCSLAIFSALSATRISLYSQSGHALPLPTHQYFGLETAAVPPCKLWGPGLSEARQNVEAVFYIDFESANDPPLHPDLEDVAVWLEGPARFAADVSYAQKGRYVVRYTALDAGDYRLRVDAFRRTQTGKPYAYWLPLGLDTYNVTVMRQDGSRLRGDGRQELALPKERCRGDEVGSRGRWVRCEDTPLPCTRYGWIWVPRDCIFHIYTPDELAKQDLWIALVGTSVWRGIFFAGVDHLFGPLAANLSAPTSKFWKCWGRLSAESAKMRISYLDFRQQCIADTGALHCSGGDYLANTEKMLGKMAQERGGRGPDLVLWESNDNSHSNYTMLSLYRQWFGPSWTGAFVSAFRTYSPEVPYTHQEAGNIAAYASRNPEAKVETLDISRLGGGLFDTMEFPLKQSATFHWHNKCDYEGMHSCSPVDDMIFQIAVNRAVERQRRLPPRAPTPPATEDVAEDIRFCLQCPPSLDFSMRPEEDVQCFAGLPL</sequence>